<protein>
    <submittedName>
        <fullName evidence="1">PAAR domain-containing protein</fullName>
    </submittedName>
</protein>
<comment type="caution">
    <text evidence="1">The sequence shown here is derived from an EMBL/GenBank/DDBJ whole genome shotgun (WGS) entry which is preliminary data.</text>
</comment>
<proteinExistence type="predicted"/>
<dbReference type="RefSeq" id="WP_177115379.1">
    <property type="nucleotide sequence ID" value="NZ_JACARF010000025.1"/>
</dbReference>
<reference evidence="1 2" key="1">
    <citation type="submission" date="2020-04" db="EMBL/GenBank/DDBJ databases">
        <title>Molecular characterization of pseudomonads from Agaricus bisporus reveal novel blotch 2 pathogens in Western Europe.</title>
        <authorList>
            <person name="Taparia T."/>
            <person name="Krijger M."/>
            <person name="Haynes E."/>
            <person name="Elpinstone J.G."/>
            <person name="Noble R."/>
            <person name="Van Der Wolf J."/>
        </authorList>
    </citation>
    <scope>NUCLEOTIDE SEQUENCE [LARGE SCALE GENOMIC DNA]</scope>
    <source>
        <strain evidence="1 2">IPO3781</strain>
    </source>
</reference>
<dbReference type="Pfam" id="PF05488">
    <property type="entry name" value="PAAR_motif"/>
    <property type="match status" value="1"/>
</dbReference>
<sequence>MSEGFFIGKGNKTTCGGEVLDGDPRVNILGLLHACAGDRVTCGVDGKTYRIVGGISHIESHGRLVAGTLDSRSDCPCNARLIPTELTARYRNESAAPQVGRRMAEAAHSTLTSPTVLPRQSAFSGNSVPPVFNSLELQEPGFYVAPQSMTRQALEALLFPERNLTVLSKFWALNPDLNDVKAGSMIVLSDPKNTSCTYQEAQLMEAAQQVKASLDGLTPEEADFRFRYGAEIASYIGSTSGATWLGVSAVVMETHLSNLRDTLQGMERLHQESYRQHGHLKSPQFFADRKRLMAQLNAHLLNSTRLRGQTSLGDHPKLKTALGISSRSLVHHWDKAGGPGQIPGYATHVEATSRAAKYMKAGGYIAIGISGVSSLVAIEEVCSGDSGAACEKIKFTEGGKFGLSTIFGAASGWVSSIAGGPICVALGASTGIGGVVCVAAIVGAGAWAGTTVGEKVGEHMGEKVYEAIQP</sequence>
<organism evidence="1 2">
    <name type="scientific">Pseudomonas yamanorum</name>
    <dbReference type="NCBI Taxonomy" id="515393"/>
    <lineage>
        <taxon>Bacteria</taxon>
        <taxon>Pseudomonadati</taxon>
        <taxon>Pseudomonadota</taxon>
        <taxon>Gammaproteobacteria</taxon>
        <taxon>Pseudomonadales</taxon>
        <taxon>Pseudomonadaceae</taxon>
        <taxon>Pseudomonas</taxon>
    </lineage>
</organism>
<name>A0A7Y8FFD0_9PSED</name>
<dbReference type="EMBL" id="JACARF010000025">
    <property type="protein sequence ID" value="NWE78079.1"/>
    <property type="molecule type" value="Genomic_DNA"/>
</dbReference>
<gene>
    <name evidence="1" type="ORF">HX828_21240</name>
</gene>
<dbReference type="AlphaFoldDB" id="A0A7Y8FFD0"/>
<dbReference type="CDD" id="cd14744">
    <property type="entry name" value="PAAR_CT_2"/>
    <property type="match status" value="1"/>
</dbReference>
<accession>A0A7Y8FFD0</accession>
<evidence type="ECO:0000313" key="2">
    <source>
        <dbReference type="Proteomes" id="UP000537188"/>
    </source>
</evidence>
<dbReference type="Proteomes" id="UP000537188">
    <property type="component" value="Unassembled WGS sequence"/>
</dbReference>
<dbReference type="InterPro" id="IPR008727">
    <property type="entry name" value="PAAR_motif"/>
</dbReference>
<evidence type="ECO:0000313" key="1">
    <source>
        <dbReference type="EMBL" id="NWE78079.1"/>
    </source>
</evidence>